<dbReference type="PROSITE" id="PS00409">
    <property type="entry name" value="PROKAR_NTER_METHYL"/>
    <property type="match status" value="1"/>
</dbReference>
<reference evidence="3 4" key="1">
    <citation type="submission" date="2019-02" db="EMBL/GenBank/DDBJ databases">
        <title>Deep-cultivation of Planctomycetes and their phenomic and genomic characterization uncovers novel biology.</title>
        <authorList>
            <person name="Wiegand S."/>
            <person name="Jogler M."/>
            <person name="Boedeker C."/>
            <person name="Pinto D."/>
            <person name="Vollmers J."/>
            <person name="Rivas-Marin E."/>
            <person name="Kohn T."/>
            <person name="Peeters S.H."/>
            <person name="Heuer A."/>
            <person name="Rast P."/>
            <person name="Oberbeckmann S."/>
            <person name="Bunk B."/>
            <person name="Jeske O."/>
            <person name="Meyerdierks A."/>
            <person name="Storesund J.E."/>
            <person name="Kallscheuer N."/>
            <person name="Luecker S."/>
            <person name="Lage O.M."/>
            <person name="Pohl T."/>
            <person name="Merkel B.J."/>
            <person name="Hornburger P."/>
            <person name="Mueller R.-W."/>
            <person name="Bruemmer F."/>
            <person name="Labrenz M."/>
            <person name="Spormann A.M."/>
            <person name="Op den Camp H."/>
            <person name="Overmann J."/>
            <person name="Amann R."/>
            <person name="Jetten M.S.M."/>
            <person name="Mascher T."/>
            <person name="Medema M.H."/>
            <person name="Devos D.P."/>
            <person name="Kaster A.-K."/>
            <person name="Ovreas L."/>
            <person name="Rohde M."/>
            <person name="Galperin M.Y."/>
            <person name="Jogler C."/>
        </authorList>
    </citation>
    <scope>NUCLEOTIDE SEQUENCE [LARGE SCALE GENOMIC DNA]</scope>
    <source>
        <strain evidence="3 4">Mal4</strain>
    </source>
</reference>
<dbReference type="PANTHER" id="PTHR30093:SF2">
    <property type="entry name" value="TYPE II SECRETION SYSTEM PROTEIN H"/>
    <property type="match status" value="1"/>
</dbReference>
<evidence type="ECO:0000259" key="2">
    <source>
        <dbReference type="Pfam" id="PF07596"/>
    </source>
</evidence>
<sequence length="321" mass="35643">MHQRRMPHRGFTLIELLVVIAIIAILMALLLPAVQQAREAARRSQCKNNLKQIGLAIHNYHDTHSVFPLGSWGMTDWNMKNCTNWRTMILPMVDQSPVYNQLDFEAGNFAANSYAGNEVLKGLRVDVFLCPSSTNEVFDNTENTWSNPERGLNHQYVGIQGAAPPVPGPDKGYRDCNHGWSCGNGMLAPNETLRMRDALDGSSNTIIVAEQSGLTNGRNLTANYYGGWHGARNFSRVTGSSCTDLWQAGSTCVRFAPNSDIVQTGANETKYRNNTIINSEHEGGLQILLTDGSVRFLSENLDFMTLKRLCIRYDGEPISAF</sequence>
<evidence type="ECO:0000256" key="1">
    <source>
        <dbReference type="SAM" id="Phobius"/>
    </source>
</evidence>
<dbReference type="RefSeq" id="WP_145368116.1">
    <property type="nucleotide sequence ID" value="NZ_CP036275.1"/>
</dbReference>
<dbReference type="OrthoDB" id="280382at2"/>
<dbReference type="InterPro" id="IPR011453">
    <property type="entry name" value="DUF1559"/>
</dbReference>
<evidence type="ECO:0000313" key="3">
    <source>
        <dbReference type="EMBL" id="QDU37340.1"/>
    </source>
</evidence>
<feature type="domain" description="DUF1559" evidence="2">
    <location>
        <begin position="35"/>
        <end position="303"/>
    </location>
</feature>
<protein>
    <submittedName>
        <fullName evidence="3">Type II secretion system protein G</fullName>
    </submittedName>
</protein>
<accession>A0A517Z4C9</accession>
<dbReference type="KEGG" id="mri:Mal4_16500"/>
<dbReference type="EMBL" id="CP036275">
    <property type="protein sequence ID" value="QDU37340.1"/>
    <property type="molecule type" value="Genomic_DNA"/>
</dbReference>
<dbReference type="Pfam" id="PF07596">
    <property type="entry name" value="SBP_bac_10"/>
    <property type="match status" value="1"/>
</dbReference>
<dbReference type="InterPro" id="IPR012902">
    <property type="entry name" value="N_methyl_site"/>
</dbReference>
<gene>
    <name evidence="3" type="primary">xcpT_22</name>
    <name evidence="3" type="ORF">Mal4_16500</name>
</gene>
<keyword evidence="1" id="KW-0472">Membrane</keyword>
<feature type="transmembrane region" description="Helical" evidence="1">
    <location>
        <begin position="12"/>
        <end position="34"/>
    </location>
</feature>
<dbReference type="NCBIfam" id="TIGR04294">
    <property type="entry name" value="pre_pil_HX9DG"/>
    <property type="match status" value="1"/>
</dbReference>
<dbReference type="AlphaFoldDB" id="A0A517Z4C9"/>
<organism evidence="3 4">
    <name type="scientific">Maioricimonas rarisocia</name>
    <dbReference type="NCBI Taxonomy" id="2528026"/>
    <lineage>
        <taxon>Bacteria</taxon>
        <taxon>Pseudomonadati</taxon>
        <taxon>Planctomycetota</taxon>
        <taxon>Planctomycetia</taxon>
        <taxon>Planctomycetales</taxon>
        <taxon>Planctomycetaceae</taxon>
        <taxon>Maioricimonas</taxon>
    </lineage>
</organism>
<name>A0A517Z4C9_9PLAN</name>
<dbReference type="Pfam" id="PF07963">
    <property type="entry name" value="N_methyl"/>
    <property type="match status" value="1"/>
</dbReference>
<dbReference type="InterPro" id="IPR027558">
    <property type="entry name" value="Pre_pil_HX9DG_C"/>
</dbReference>
<evidence type="ECO:0000313" key="4">
    <source>
        <dbReference type="Proteomes" id="UP000320496"/>
    </source>
</evidence>
<dbReference type="SUPFAM" id="SSF54523">
    <property type="entry name" value="Pili subunits"/>
    <property type="match status" value="1"/>
</dbReference>
<dbReference type="PANTHER" id="PTHR30093">
    <property type="entry name" value="GENERAL SECRETION PATHWAY PROTEIN G"/>
    <property type="match status" value="1"/>
</dbReference>
<dbReference type="InterPro" id="IPR045584">
    <property type="entry name" value="Pilin-like"/>
</dbReference>
<keyword evidence="1" id="KW-1133">Transmembrane helix</keyword>
<dbReference type="Proteomes" id="UP000320496">
    <property type="component" value="Chromosome"/>
</dbReference>
<keyword evidence="4" id="KW-1185">Reference proteome</keyword>
<proteinExistence type="predicted"/>
<keyword evidence="1" id="KW-0812">Transmembrane</keyword>
<dbReference type="NCBIfam" id="TIGR02532">
    <property type="entry name" value="IV_pilin_GFxxxE"/>
    <property type="match status" value="1"/>
</dbReference>
<dbReference type="Gene3D" id="3.30.700.10">
    <property type="entry name" value="Glycoprotein, Type 4 Pilin"/>
    <property type="match status" value="1"/>
</dbReference>